<dbReference type="AlphaFoldDB" id="A0A2W5Z607"/>
<evidence type="ECO:0000256" key="3">
    <source>
        <dbReference type="ARBA" id="ARBA00022540"/>
    </source>
</evidence>
<dbReference type="CDD" id="cd01887">
    <property type="entry name" value="IF2_eIF5B"/>
    <property type="match status" value="1"/>
</dbReference>
<dbReference type="InterPro" id="IPR044145">
    <property type="entry name" value="IF2_II"/>
</dbReference>
<dbReference type="CDD" id="cd03702">
    <property type="entry name" value="IF2_mtIF2_II"/>
    <property type="match status" value="1"/>
</dbReference>
<evidence type="ECO:0000313" key="12">
    <source>
        <dbReference type="EMBL" id="PZR78156.1"/>
    </source>
</evidence>
<dbReference type="InterPro" id="IPR000178">
    <property type="entry name" value="TF_IF2_bacterial-like"/>
</dbReference>
<name>A0A2W5Z607_9BACT</name>
<dbReference type="InterPro" id="IPR027417">
    <property type="entry name" value="P-loop_NTPase"/>
</dbReference>
<dbReference type="InterPro" id="IPR006847">
    <property type="entry name" value="IF2_N"/>
</dbReference>
<protein>
    <recommendedName>
        <fullName evidence="2 8">Translation initiation factor IF-2</fullName>
    </recommendedName>
</protein>
<dbReference type="Proteomes" id="UP000248724">
    <property type="component" value="Unassembled WGS sequence"/>
</dbReference>
<dbReference type="InterPro" id="IPR005225">
    <property type="entry name" value="Small_GTP-bd"/>
</dbReference>
<dbReference type="SUPFAM" id="SSF50447">
    <property type="entry name" value="Translation proteins"/>
    <property type="match status" value="2"/>
</dbReference>
<gene>
    <name evidence="8" type="primary">infB</name>
    <name evidence="12" type="ORF">DLM65_13880</name>
</gene>
<evidence type="ECO:0000256" key="7">
    <source>
        <dbReference type="ARBA" id="ARBA00025162"/>
    </source>
</evidence>
<dbReference type="PANTHER" id="PTHR43381">
    <property type="entry name" value="TRANSLATION INITIATION FACTOR IF-2-RELATED"/>
    <property type="match status" value="1"/>
</dbReference>
<dbReference type="FunFam" id="3.40.50.300:FF:000019">
    <property type="entry name" value="Translation initiation factor IF-2"/>
    <property type="match status" value="1"/>
</dbReference>
<evidence type="ECO:0000256" key="5">
    <source>
        <dbReference type="ARBA" id="ARBA00022917"/>
    </source>
</evidence>
<dbReference type="InterPro" id="IPR015760">
    <property type="entry name" value="TIF_IF2"/>
</dbReference>
<dbReference type="NCBIfam" id="TIGR00487">
    <property type="entry name" value="IF-2"/>
    <property type="match status" value="1"/>
</dbReference>
<reference evidence="12 13" key="1">
    <citation type="journal article" date="2017" name="Nature">
        <title>Atmospheric trace gases support primary production in Antarctic desert surface soil.</title>
        <authorList>
            <person name="Ji M."/>
            <person name="Greening C."/>
            <person name="Vanwonterghem I."/>
            <person name="Carere C.R."/>
            <person name="Bay S.K."/>
            <person name="Steen J.A."/>
            <person name="Montgomery K."/>
            <person name="Lines T."/>
            <person name="Beardall J."/>
            <person name="van Dorst J."/>
            <person name="Snape I."/>
            <person name="Stott M.B."/>
            <person name="Hugenholtz P."/>
            <person name="Ferrari B.C."/>
        </authorList>
    </citation>
    <scope>NUCLEOTIDE SEQUENCE [LARGE SCALE GENOMIC DNA]</scope>
    <source>
        <strain evidence="12">RRmetagenome_bin12</strain>
    </source>
</reference>
<organism evidence="12 13">
    <name type="scientific">Candidatus Aeolococcus gillhamiae</name>
    <dbReference type="NCBI Taxonomy" id="3127015"/>
    <lineage>
        <taxon>Bacteria</taxon>
        <taxon>Bacillati</taxon>
        <taxon>Candidatus Dormiibacterota</taxon>
        <taxon>Candidatus Dormibacteria</taxon>
        <taxon>Candidatus Aeolococcales</taxon>
        <taxon>Candidatus Aeolococcaceae</taxon>
        <taxon>Candidatus Aeolococcus</taxon>
    </lineage>
</organism>
<evidence type="ECO:0000256" key="9">
    <source>
        <dbReference type="RuleBase" id="RU000644"/>
    </source>
</evidence>
<dbReference type="Gene3D" id="2.40.30.10">
    <property type="entry name" value="Translation factors"/>
    <property type="match status" value="2"/>
</dbReference>
<dbReference type="InterPro" id="IPR009000">
    <property type="entry name" value="Transl_B-barrel_sf"/>
</dbReference>
<dbReference type="FunFam" id="2.40.30.10:FF:000054">
    <property type="entry name" value="Translation initiation factor IF-2"/>
    <property type="match status" value="1"/>
</dbReference>
<dbReference type="InterPro" id="IPR000795">
    <property type="entry name" value="T_Tr_GTP-bd_dom"/>
</dbReference>
<keyword evidence="8" id="KW-0963">Cytoplasm</keyword>
<feature type="region of interest" description="G-domain" evidence="8">
    <location>
        <begin position="144"/>
        <end position="292"/>
    </location>
</feature>
<dbReference type="Pfam" id="PF00009">
    <property type="entry name" value="GTP_EFTU"/>
    <property type="match status" value="1"/>
</dbReference>
<keyword evidence="5 8" id="KW-0648">Protein biosynthesis</keyword>
<dbReference type="FunFam" id="2.40.30.10:FF:000008">
    <property type="entry name" value="Translation initiation factor IF-2"/>
    <property type="match status" value="1"/>
</dbReference>
<evidence type="ECO:0000256" key="6">
    <source>
        <dbReference type="ARBA" id="ARBA00023134"/>
    </source>
</evidence>
<dbReference type="SUPFAM" id="SSF52540">
    <property type="entry name" value="P-loop containing nucleoside triphosphate hydrolases"/>
    <property type="match status" value="1"/>
</dbReference>
<dbReference type="Pfam" id="PF22042">
    <property type="entry name" value="EF-G_D2"/>
    <property type="match status" value="1"/>
</dbReference>
<feature type="region of interest" description="Disordered" evidence="10">
    <location>
        <begin position="1"/>
        <end position="24"/>
    </location>
</feature>
<proteinExistence type="inferred from homology"/>
<comment type="similarity">
    <text evidence="1 8 9">Belongs to the TRAFAC class translation factor GTPase superfamily. Classic translation factor GTPase family. IF-2 subfamily.</text>
</comment>
<dbReference type="PANTHER" id="PTHR43381:SF5">
    <property type="entry name" value="TR-TYPE G DOMAIN-CONTAINING PROTEIN"/>
    <property type="match status" value="1"/>
</dbReference>
<evidence type="ECO:0000256" key="4">
    <source>
        <dbReference type="ARBA" id="ARBA00022741"/>
    </source>
</evidence>
<evidence type="ECO:0000256" key="1">
    <source>
        <dbReference type="ARBA" id="ARBA00007733"/>
    </source>
</evidence>
<dbReference type="HAMAP" id="MF_00100_B">
    <property type="entry name" value="IF_2_B"/>
    <property type="match status" value="1"/>
</dbReference>
<dbReference type="PROSITE" id="PS01176">
    <property type="entry name" value="IF2"/>
    <property type="match status" value="1"/>
</dbReference>
<feature type="binding site" evidence="8">
    <location>
        <begin position="196"/>
        <end position="200"/>
    </location>
    <ligand>
        <name>GTP</name>
        <dbReference type="ChEBI" id="CHEBI:37565"/>
    </ligand>
</feature>
<dbReference type="InterPro" id="IPR036925">
    <property type="entry name" value="TIF_IF2_dom3_sf"/>
</dbReference>
<feature type="binding site" evidence="8">
    <location>
        <begin position="250"/>
        <end position="253"/>
    </location>
    <ligand>
        <name>GTP</name>
        <dbReference type="ChEBI" id="CHEBI:37565"/>
    </ligand>
</feature>
<evidence type="ECO:0000256" key="10">
    <source>
        <dbReference type="SAM" id="MobiDB-lite"/>
    </source>
</evidence>
<feature type="domain" description="Tr-type G" evidence="11">
    <location>
        <begin position="141"/>
        <end position="311"/>
    </location>
</feature>
<dbReference type="CDD" id="cd03692">
    <property type="entry name" value="mtIF2_IVc"/>
    <property type="match status" value="1"/>
</dbReference>
<dbReference type="Gene3D" id="3.40.50.10050">
    <property type="entry name" value="Translation initiation factor IF- 2, domain 3"/>
    <property type="match status" value="1"/>
</dbReference>
<dbReference type="GO" id="GO:0003743">
    <property type="term" value="F:translation initiation factor activity"/>
    <property type="evidence" value="ECO:0007669"/>
    <property type="project" value="UniProtKB-UniRule"/>
</dbReference>
<dbReference type="InterPro" id="IPR053905">
    <property type="entry name" value="EF-G-like_DII"/>
</dbReference>
<dbReference type="GO" id="GO:0005829">
    <property type="term" value="C:cytosol"/>
    <property type="evidence" value="ECO:0007669"/>
    <property type="project" value="TreeGrafter"/>
</dbReference>
<dbReference type="NCBIfam" id="TIGR00231">
    <property type="entry name" value="small_GTP"/>
    <property type="match status" value="1"/>
</dbReference>
<dbReference type="InterPro" id="IPR023115">
    <property type="entry name" value="TIF_IF2_dom3"/>
</dbReference>
<comment type="subcellular location">
    <subcellularLocation>
        <location evidence="8">Cytoplasm</location>
    </subcellularLocation>
</comment>
<dbReference type="GO" id="GO:0003924">
    <property type="term" value="F:GTPase activity"/>
    <property type="evidence" value="ECO:0007669"/>
    <property type="project" value="UniProtKB-UniRule"/>
</dbReference>
<comment type="caution">
    <text evidence="12">The sequence shown here is derived from an EMBL/GenBank/DDBJ whole genome shotgun (WGS) entry which is preliminary data.</text>
</comment>
<accession>A0A2W5Z607</accession>
<sequence>MRGRQRLPDAGTAPAGTDAFPAGGGRCHQLRGTERNPRGAQTGGPAIATVKKLTLPATVPVKELAERLSVSGPELIKYLMGNGVMASLNQSVDFDTAALAADHFGFEAESEEAVAEAAPASTRRRHPLLDQSRADPKSLVARPPVVTVLGHVDHGKTSLLDAIRETAVASGEAGGITQKIGAYQVEKSGRKITFVDTPGHEAFTAMRARGADVTDIAVLVVAADDGVMPQTEEAIQHVRSAEVPIIVALNKIDKDGANPDRILQQLADRGLVSSDYGGDVTVVRTSAKTGEGVTDLLDMILLTADAEVEPKADPKVGAVGTVIESHRDPGRGPVATVLVQNGTLRVGDYIVAGQVYGRIRALLDERGERMQQAAPSTPAVVTGLSGVAEAGDVFQVMANERSARSLAEERGFAAKQQQAQPVRRITLADLASQVAEGSVKSLNVIVKAEANGSLEALRGQIEKIEDPNVKVVIVASGVGPVGEADVNLAAVTDSIVIGFNVRPDDRAKAAADTQGVDVRYYDVIYQIADDIAKAIKGLYEPTFVDVFQGRAEVRQVFTVDGRPAIAGSHVIDGRIPRNSICTVLRDGKQIARSRVAVLKRFKDDVREVARGYDCGITLEDFGDFAVGDVLEAYTVEQQNL</sequence>
<dbReference type="FunFam" id="3.40.50.10050:FF:000001">
    <property type="entry name" value="Translation initiation factor IF-2"/>
    <property type="match status" value="1"/>
</dbReference>
<keyword evidence="6 8" id="KW-0342">GTP-binding</keyword>
<evidence type="ECO:0000313" key="13">
    <source>
        <dbReference type="Proteomes" id="UP000248724"/>
    </source>
</evidence>
<evidence type="ECO:0000256" key="2">
    <source>
        <dbReference type="ARBA" id="ARBA00020675"/>
    </source>
</evidence>
<dbReference type="SUPFAM" id="SSF52156">
    <property type="entry name" value="Initiation factor IF2/eIF5b, domain 3"/>
    <property type="match status" value="1"/>
</dbReference>
<keyword evidence="4 8" id="KW-0547">Nucleotide-binding</keyword>
<keyword evidence="3 8" id="KW-0396">Initiation factor</keyword>
<evidence type="ECO:0000256" key="8">
    <source>
        <dbReference type="HAMAP-Rule" id="MF_00100"/>
    </source>
</evidence>
<dbReference type="GO" id="GO:0005525">
    <property type="term" value="F:GTP binding"/>
    <property type="evidence" value="ECO:0007669"/>
    <property type="project" value="UniProtKB-KW"/>
</dbReference>
<evidence type="ECO:0000259" key="11">
    <source>
        <dbReference type="PROSITE" id="PS51722"/>
    </source>
</evidence>
<feature type="binding site" evidence="8">
    <location>
        <begin position="150"/>
        <end position="157"/>
    </location>
    <ligand>
        <name>GTP</name>
        <dbReference type="ChEBI" id="CHEBI:37565"/>
    </ligand>
</feature>
<dbReference type="Pfam" id="PF11987">
    <property type="entry name" value="IF-2"/>
    <property type="match status" value="1"/>
</dbReference>
<dbReference type="Gene3D" id="3.40.50.300">
    <property type="entry name" value="P-loop containing nucleotide triphosphate hydrolases"/>
    <property type="match status" value="1"/>
</dbReference>
<dbReference type="PROSITE" id="PS51722">
    <property type="entry name" value="G_TR_2"/>
    <property type="match status" value="1"/>
</dbReference>
<comment type="function">
    <text evidence="7 8 9">One of the essential components for the initiation of protein synthesis. Protects formylmethionyl-tRNA from spontaneous hydrolysis and promotes its binding to the 30S ribosomal subunits. Also involved in the hydrolysis of GTP during the formation of the 70S ribosomal complex.</text>
</comment>
<dbReference type="EMBL" id="QHBU01000268">
    <property type="protein sequence ID" value="PZR78156.1"/>
    <property type="molecule type" value="Genomic_DNA"/>
</dbReference>
<dbReference type="Pfam" id="PF04760">
    <property type="entry name" value="IF2_N"/>
    <property type="match status" value="1"/>
</dbReference>